<dbReference type="InterPro" id="IPR000048">
    <property type="entry name" value="IQ_motif_EF-hand-BS"/>
</dbReference>
<feature type="repeat" description="RCC1" evidence="2">
    <location>
        <begin position="1061"/>
        <end position="1111"/>
    </location>
</feature>
<organism evidence="4 5">
    <name type="scientific">Paramecium primaurelia</name>
    <dbReference type="NCBI Taxonomy" id="5886"/>
    <lineage>
        <taxon>Eukaryota</taxon>
        <taxon>Sar</taxon>
        <taxon>Alveolata</taxon>
        <taxon>Ciliophora</taxon>
        <taxon>Intramacronucleata</taxon>
        <taxon>Oligohymenophorea</taxon>
        <taxon>Peniculida</taxon>
        <taxon>Parameciidae</taxon>
        <taxon>Paramecium</taxon>
    </lineage>
</organism>
<evidence type="ECO:0000313" key="4">
    <source>
        <dbReference type="EMBL" id="CAD8085050.1"/>
    </source>
</evidence>
<dbReference type="InterPro" id="IPR051210">
    <property type="entry name" value="Ub_ligase/GEF_domain"/>
</dbReference>
<reference evidence="4" key="1">
    <citation type="submission" date="2021-01" db="EMBL/GenBank/DDBJ databases">
        <authorList>
            <consortium name="Genoscope - CEA"/>
            <person name="William W."/>
        </authorList>
    </citation>
    <scope>NUCLEOTIDE SEQUENCE</scope>
</reference>
<proteinExistence type="predicted"/>
<dbReference type="GO" id="GO:0005524">
    <property type="term" value="F:ATP binding"/>
    <property type="evidence" value="ECO:0007669"/>
    <property type="project" value="InterPro"/>
</dbReference>
<dbReference type="PANTHER" id="PTHR22870">
    <property type="entry name" value="REGULATOR OF CHROMOSOME CONDENSATION"/>
    <property type="match status" value="1"/>
</dbReference>
<dbReference type="Proteomes" id="UP000688137">
    <property type="component" value="Unassembled WGS sequence"/>
</dbReference>
<evidence type="ECO:0000259" key="3">
    <source>
        <dbReference type="SMART" id="SM00242"/>
    </source>
</evidence>
<dbReference type="OMA" id="QFNCNES"/>
<evidence type="ECO:0000313" key="5">
    <source>
        <dbReference type="Proteomes" id="UP000688137"/>
    </source>
</evidence>
<dbReference type="SMART" id="SM00242">
    <property type="entry name" value="MYSc"/>
    <property type="match status" value="1"/>
</dbReference>
<feature type="domain" description="Myosin motor" evidence="3">
    <location>
        <begin position="119"/>
        <end position="604"/>
    </location>
</feature>
<dbReference type="EMBL" id="CAJJDM010000076">
    <property type="protein sequence ID" value="CAD8085050.1"/>
    <property type="molecule type" value="Genomic_DNA"/>
</dbReference>
<dbReference type="PROSITE" id="PS50012">
    <property type="entry name" value="RCC1_3"/>
    <property type="match status" value="2"/>
</dbReference>
<evidence type="ECO:0000256" key="1">
    <source>
        <dbReference type="ARBA" id="ARBA00022737"/>
    </source>
</evidence>
<dbReference type="GO" id="GO:0003774">
    <property type="term" value="F:cytoskeletal motor activity"/>
    <property type="evidence" value="ECO:0007669"/>
    <property type="project" value="InterPro"/>
</dbReference>
<dbReference type="InterPro" id="IPR000408">
    <property type="entry name" value="Reg_chr_condens"/>
</dbReference>
<keyword evidence="5" id="KW-1185">Reference proteome</keyword>
<name>A0A8S1MXV8_PARPR</name>
<dbReference type="PANTHER" id="PTHR22870:SF408">
    <property type="entry name" value="OS09G0560450 PROTEIN"/>
    <property type="match status" value="1"/>
</dbReference>
<dbReference type="InterPro" id="IPR001609">
    <property type="entry name" value="Myosin_head_motor_dom-like"/>
</dbReference>
<comment type="caution">
    <text evidence="4">The sequence shown here is derived from an EMBL/GenBank/DDBJ whole genome shotgun (WGS) entry which is preliminary data.</text>
</comment>
<accession>A0A8S1MXV8</accession>
<dbReference type="Pfam" id="PF00415">
    <property type="entry name" value="RCC1"/>
    <property type="match status" value="2"/>
</dbReference>
<dbReference type="SMART" id="SM00015">
    <property type="entry name" value="IQ"/>
    <property type="match status" value="3"/>
</dbReference>
<keyword evidence="1" id="KW-0677">Repeat</keyword>
<gene>
    <name evidence="4" type="ORF">PPRIM_AZ9-3.1.T0730120</name>
</gene>
<dbReference type="AlphaFoldDB" id="A0A8S1MXV8"/>
<sequence>MINQKVLVQIKDNYQCGILIDKDKVQLDDGQIVLTNLIIDNTIPNANIHQIIYQLLNNKSININNHLFLMINNSAIKFQFNCNESYCFQISNSNIMSFNHLIEQIDHKQTKLLQSLIIFNELFKFNSNDNNFITIFNNNCFKYKYFNISNRIFAKNFKFPILNLFYNQLTNENNSYIIDTNTQTLYQYPLQQIEDYNHYIFKDLLNQINQISIFQIISKLFSSILLLQIIKFEQLQQQSELINKIESNLQLNTQSLFTELTIKKRKMGNKYIEQQMNQQEMEIIKDQISTFLYYLARQIIFNTNINQQDNNEIQTFISLQFYSSFNIIQNNLEALIENYTIEKLNYQFYNRIKIERERDLKELQIQFSQITLITNLQIIELFDKKTVGLFGLIEEHTLNNTDEGKLIEKIKSLQRTYVKQMKIQVQNPQLFTINHQQGQINYSVAEFKIQNKFESLSKIAEFIQTSKDQVISSNAQTFNMQYKTNIEQYQNYMIKIYDELEKCNQIMVYQMQNSNYQDILKQLEQYNIPNYLNYYYQIYPYRYEVQDFVNTIKSIYFVPPQFTLQEKLTYCQNKIYKIDHLICANNMLFLTFEQQLKIETINNNCIKKFIIFKNLLKKNYRSFILRKKIKSKIRKIKILNSITQLQLIITKSAIILKWNRMIQDIQFIQQKIRKYLQKQTFKKQMFARSILRTVIDQVWVKVENLMAIKLQKIFRGNKIRQQNNEIISKVKQRMIEFIRLKKTIIIQKHIRRYLCQKYYHQQLNKIILIQNQWRMQKIKKYYQKIKNQIIFIQRQFKPIIVKSLLKHKEFLNFDKKETIKFNEFQKNNNKNLLDYEKLLNQQFDDQKIKIFQIILNLEFLVDLSDICQGWLQNYSLYWSKCFHKNKPIQFLEVSETQTFVVDAVGKVYQWGLIDEILVKSNVKYFQVGENLAIYQTDKWNCLSLDEKQTKQNITSNYSWMYIKSNQIFGYKDNYIDSYIYSKNQAIRNCSLEFKRSIDQISCGHNFVLYLTKGQLWSVGSNKYGQLGLGDYNDRHTPCQAQIENINWIECGQTHTIFKSFKKCYGFGNNKYGQLGLSKKCYNSPQCLINPINENILSISASYRGTLIISESNKIFMTGQCNNFKSNKFIQYIDYPFLNKQHYIPIKIQCSWSKTISIINCRFIFENLYNVNTVKKNKSIHQFIQLYQNHSPNLVDPPKCEFVQQYCLQIYNKLQQHVDQKVTGKNYQEQKLVKFERKNIEQIKQQIIALQNKPKNKWNIDDHRFLETVNMLNILNQII</sequence>
<dbReference type="PROSITE" id="PS50096">
    <property type="entry name" value="IQ"/>
    <property type="match status" value="1"/>
</dbReference>
<evidence type="ECO:0000256" key="2">
    <source>
        <dbReference type="PROSITE-ProRule" id="PRU00235"/>
    </source>
</evidence>
<dbReference type="GO" id="GO:0016459">
    <property type="term" value="C:myosin complex"/>
    <property type="evidence" value="ECO:0007669"/>
    <property type="project" value="InterPro"/>
</dbReference>
<feature type="repeat" description="RCC1" evidence="2">
    <location>
        <begin position="1013"/>
        <end position="1061"/>
    </location>
</feature>
<protein>
    <recommendedName>
        <fullName evidence="3">Myosin motor domain-containing protein</fullName>
    </recommendedName>
</protein>